<dbReference type="AlphaFoldDB" id="A0A6P4E7Z6"/>
<gene>
    <name evidence="12" type="primary">LOC108040961</name>
</gene>
<accession>A0A6P4E7Z6</accession>
<dbReference type="FunFam" id="3.30.160.60:FF:000624">
    <property type="entry name" value="zinc finger protein 697"/>
    <property type="match status" value="1"/>
</dbReference>
<keyword evidence="9" id="KW-0732">Signal</keyword>
<feature type="binding site" evidence="8">
    <location>
        <position position="30"/>
    </location>
    <ligand>
        <name>Zn(2+)</name>
        <dbReference type="ChEBI" id="CHEBI:29105"/>
    </ligand>
</feature>
<evidence type="ECO:0000256" key="6">
    <source>
        <dbReference type="ARBA" id="ARBA00023242"/>
    </source>
</evidence>
<dbReference type="GO" id="GO:0000978">
    <property type="term" value="F:RNA polymerase II cis-regulatory region sequence-specific DNA binding"/>
    <property type="evidence" value="ECO:0007669"/>
    <property type="project" value="TreeGrafter"/>
</dbReference>
<dbReference type="GO" id="GO:0005634">
    <property type="term" value="C:nucleus"/>
    <property type="evidence" value="ECO:0007669"/>
    <property type="project" value="UniProtKB-SubCell"/>
</dbReference>
<dbReference type="SMART" id="SM00355">
    <property type="entry name" value="ZnF_C2H2"/>
    <property type="match status" value="8"/>
</dbReference>
<feature type="binding site" evidence="8">
    <location>
        <position position="80"/>
    </location>
    <ligand>
        <name>Zn(2+)</name>
        <dbReference type="ChEBI" id="CHEBI:29105"/>
    </ligand>
</feature>
<evidence type="ECO:0000256" key="9">
    <source>
        <dbReference type="SAM" id="SignalP"/>
    </source>
</evidence>
<feature type="domain" description="C2H2-type" evidence="10">
    <location>
        <begin position="441"/>
        <end position="468"/>
    </location>
</feature>
<keyword evidence="6" id="KW-0539">Nucleus</keyword>
<feature type="signal peptide" evidence="9">
    <location>
        <begin position="1"/>
        <end position="15"/>
    </location>
</feature>
<dbReference type="PROSITE" id="PS50157">
    <property type="entry name" value="ZINC_FINGER_C2H2_2"/>
    <property type="match status" value="8"/>
</dbReference>
<feature type="domain" description="C2H2-type" evidence="10">
    <location>
        <begin position="250"/>
        <end position="277"/>
    </location>
</feature>
<keyword evidence="4 7" id="KW-0863">Zinc-finger</keyword>
<evidence type="ECO:0000259" key="10">
    <source>
        <dbReference type="PROSITE" id="PS50157"/>
    </source>
</evidence>
<feature type="binding site" evidence="8">
    <location>
        <position position="77"/>
    </location>
    <ligand>
        <name>Zn(2+)</name>
        <dbReference type="ChEBI" id="CHEBI:29105"/>
    </ligand>
</feature>
<dbReference type="InterPro" id="IPR013087">
    <property type="entry name" value="Znf_C2H2_type"/>
</dbReference>
<organism evidence="12">
    <name type="scientific">Drosophila rhopaloa</name>
    <name type="common">Fruit fly</name>
    <dbReference type="NCBI Taxonomy" id="1041015"/>
    <lineage>
        <taxon>Eukaryota</taxon>
        <taxon>Metazoa</taxon>
        <taxon>Ecdysozoa</taxon>
        <taxon>Arthropoda</taxon>
        <taxon>Hexapoda</taxon>
        <taxon>Insecta</taxon>
        <taxon>Pterygota</taxon>
        <taxon>Neoptera</taxon>
        <taxon>Endopterygota</taxon>
        <taxon>Diptera</taxon>
        <taxon>Brachycera</taxon>
        <taxon>Muscomorpha</taxon>
        <taxon>Ephydroidea</taxon>
        <taxon>Drosophilidae</taxon>
        <taxon>Drosophila</taxon>
        <taxon>Sophophora</taxon>
    </lineage>
</organism>
<keyword evidence="5 8" id="KW-0862">Zinc</keyword>
<feature type="domain" description="C2H2-type" evidence="10">
    <location>
        <begin position="414"/>
        <end position="441"/>
    </location>
</feature>
<evidence type="ECO:0000259" key="11">
    <source>
        <dbReference type="PROSITE" id="PS51915"/>
    </source>
</evidence>
<feature type="chain" id="PRO_5027551828" evidence="9">
    <location>
        <begin position="16"/>
        <end position="470"/>
    </location>
</feature>
<dbReference type="PANTHER" id="PTHR23226:SF416">
    <property type="entry name" value="FI01424P"/>
    <property type="match status" value="1"/>
</dbReference>
<dbReference type="PROSITE" id="PS51915">
    <property type="entry name" value="ZAD"/>
    <property type="match status" value="1"/>
</dbReference>
<dbReference type="InterPro" id="IPR036236">
    <property type="entry name" value="Znf_C2H2_sf"/>
</dbReference>
<feature type="domain" description="ZAD" evidence="11">
    <location>
        <begin position="28"/>
        <end position="104"/>
    </location>
</feature>
<dbReference type="Gene3D" id="3.30.160.60">
    <property type="entry name" value="Classic Zinc Finger"/>
    <property type="match status" value="6"/>
</dbReference>
<evidence type="ECO:0000256" key="2">
    <source>
        <dbReference type="ARBA" id="ARBA00022723"/>
    </source>
</evidence>
<feature type="domain" description="C2H2-type" evidence="10">
    <location>
        <begin position="303"/>
        <end position="330"/>
    </location>
</feature>
<name>A0A6P4E7Z6_DRORH</name>
<feature type="domain" description="C2H2-type" evidence="10">
    <location>
        <begin position="359"/>
        <end position="386"/>
    </location>
</feature>
<keyword evidence="2 8" id="KW-0479">Metal-binding</keyword>
<dbReference type="FunFam" id="3.30.160.60:FF:002343">
    <property type="entry name" value="Zinc finger protein 33A"/>
    <property type="match status" value="1"/>
</dbReference>
<dbReference type="InterPro" id="IPR012934">
    <property type="entry name" value="Znf_AD"/>
</dbReference>
<evidence type="ECO:0000256" key="4">
    <source>
        <dbReference type="ARBA" id="ARBA00022771"/>
    </source>
</evidence>
<evidence type="ECO:0000313" key="12">
    <source>
        <dbReference type="RefSeq" id="XP_016974170.1"/>
    </source>
</evidence>
<dbReference type="SUPFAM" id="SSF57716">
    <property type="entry name" value="Glucocorticoid receptor-like (DNA-binding domain)"/>
    <property type="match status" value="1"/>
</dbReference>
<feature type="domain" description="C2H2-type" evidence="10">
    <location>
        <begin position="387"/>
        <end position="414"/>
    </location>
</feature>
<dbReference type="PANTHER" id="PTHR23226">
    <property type="entry name" value="ZINC FINGER AND SCAN DOMAIN-CONTAINING"/>
    <property type="match status" value="1"/>
</dbReference>
<reference evidence="12" key="1">
    <citation type="submission" date="2025-08" db="UniProtKB">
        <authorList>
            <consortium name="RefSeq"/>
        </authorList>
    </citation>
    <scope>IDENTIFICATION</scope>
</reference>
<evidence type="ECO:0000256" key="7">
    <source>
        <dbReference type="PROSITE-ProRule" id="PRU00042"/>
    </source>
</evidence>
<keyword evidence="3" id="KW-0677">Repeat</keyword>
<sequence length="470" mass="54611">MITTGWLMHFWLCSAVKLVNKIIRTMKTVCRICNLNRGFMINIFDGTSKDVVSIVDVVSNYTGLEIKRGDLFSETICGLCLEDARNSYGIQFGSKENDPLYIKEQVFEIKELHVKEELFEEDLTEEVHVISAYQVKNKVLENCEREGSNSKEITNFPVKKEIFEWEESNIDRTQLFRVQIKNEPIEDELSEKESSSDNDLPSCQVKNEPIEDIPFEEEVFANTEEQPSVPKSCLSKSDFQKSTRNNKKLFKCGLCAVFFSTQTALESHARTHEDRPNSCCHCPKYFPEESLLKEHILTHRRPHKCCHCPKSFLSAYDLKRHTRIHTGERPYSCDQCPKSFSDKTSLTSHIRTHKGERPYKCSECPMSFTQQCNLQRHIRCHTGERPFKCLYCSKTFTQQSNLGLHMRAHSGERFDCSLCSKSFAYNNDLKRHIRIHTEERLQCSLCPKLFATKWSLKKHFHSHSEEVLST</sequence>
<dbReference type="SUPFAM" id="SSF57667">
    <property type="entry name" value="beta-beta-alpha zinc fingers"/>
    <property type="match status" value="4"/>
</dbReference>
<comment type="subcellular location">
    <subcellularLocation>
        <location evidence="1">Nucleus</location>
    </subcellularLocation>
</comment>
<evidence type="ECO:0000256" key="1">
    <source>
        <dbReference type="ARBA" id="ARBA00004123"/>
    </source>
</evidence>
<dbReference type="Pfam" id="PF13912">
    <property type="entry name" value="zf-C2H2_6"/>
    <property type="match status" value="1"/>
</dbReference>
<dbReference type="FunFam" id="3.30.160.60:FF:000072">
    <property type="entry name" value="zinc finger protein 143 isoform X1"/>
    <property type="match status" value="1"/>
</dbReference>
<dbReference type="Pfam" id="PF07776">
    <property type="entry name" value="zf-AD"/>
    <property type="match status" value="1"/>
</dbReference>
<dbReference type="GO" id="GO:0008270">
    <property type="term" value="F:zinc ion binding"/>
    <property type="evidence" value="ECO:0007669"/>
    <property type="project" value="UniProtKB-UniRule"/>
</dbReference>
<dbReference type="OrthoDB" id="8117402at2759"/>
<evidence type="ECO:0000256" key="8">
    <source>
        <dbReference type="PROSITE-ProRule" id="PRU01263"/>
    </source>
</evidence>
<dbReference type="Pfam" id="PF00096">
    <property type="entry name" value="zf-C2H2"/>
    <property type="match status" value="4"/>
</dbReference>
<proteinExistence type="predicted"/>
<feature type="domain" description="C2H2-type" evidence="10">
    <location>
        <begin position="331"/>
        <end position="358"/>
    </location>
</feature>
<feature type="binding site" evidence="8">
    <location>
        <position position="33"/>
    </location>
    <ligand>
        <name>Zn(2+)</name>
        <dbReference type="ChEBI" id="CHEBI:29105"/>
    </ligand>
</feature>
<protein>
    <submittedName>
        <fullName evidence="12">Zinc finger protein 271-like isoform X2</fullName>
    </submittedName>
</protein>
<feature type="domain" description="C2H2-type" evidence="10">
    <location>
        <begin position="277"/>
        <end position="304"/>
    </location>
</feature>
<evidence type="ECO:0000256" key="3">
    <source>
        <dbReference type="ARBA" id="ARBA00022737"/>
    </source>
</evidence>
<dbReference type="PROSITE" id="PS00028">
    <property type="entry name" value="ZINC_FINGER_C2H2_1"/>
    <property type="match status" value="8"/>
</dbReference>
<dbReference type="GO" id="GO:0000981">
    <property type="term" value="F:DNA-binding transcription factor activity, RNA polymerase II-specific"/>
    <property type="evidence" value="ECO:0007669"/>
    <property type="project" value="TreeGrafter"/>
</dbReference>
<dbReference type="RefSeq" id="XP_016974170.1">
    <property type="nucleotide sequence ID" value="XM_017118681.1"/>
</dbReference>
<dbReference type="FunFam" id="3.30.160.60:FF:001788">
    <property type="entry name" value="ras-responsive element-binding protein 1"/>
    <property type="match status" value="1"/>
</dbReference>
<evidence type="ECO:0000256" key="5">
    <source>
        <dbReference type="ARBA" id="ARBA00022833"/>
    </source>
</evidence>